<reference evidence="1" key="2">
    <citation type="journal article" date="2015" name="Data Brief">
        <title>Shoot transcriptome of the giant reed, Arundo donax.</title>
        <authorList>
            <person name="Barrero R.A."/>
            <person name="Guerrero F.D."/>
            <person name="Moolhuijzen P."/>
            <person name="Goolsby J.A."/>
            <person name="Tidwell J."/>
            <person name="Bellgard S.E."/>
            <person name="Bellgard M.I."/>
        </authorList>
    </citation>
    <scope>NUCLEOTIDE SEQUENCE</scope>
    <source>
        <tissue evidence="1">Shoot tissue taken approximately 20 cm above the soil surface</tissue>
    </source>
</reference>
<name>A0A0A9DVX0_ARUDO</name>
<sequence>MSAAIACALQARRRESNNHGRNWMGIAERSVSQPAIAGLGDEFVALLDFVARSVQFSSAQLSSDVSVILFSSDGKLCDNYWPRNVYVSEPKFRDLQGQGERQHAD</sequence>
<accession>A0A0A9DVX0</accession>
<protein>
    <submittedName>
        <fullName evidence="1">Uncharacterized protein</fullName>
    </submittedName>
</protein>
<proteinExistence type="predicted"/>
<reference evidence="1" key="1">
    <citation type="submission" date="2014-09" db="EMBL/GenBank/DDBJ databases">
        <authorList>
            <person name="Magalhaes I.L.F."/>
            <person name="Oliveira U."/>
            <person name="Santos F.R."/>
            <person name="Vidigal T.H.D.A."/>
            <person name="Brescovit A.D."/>
            <person name="Santos A.J."/>
        </authorList>
    </citation>
    <scope>NUCLEOTIDE SEQUENCE</scope>
    <source>
        <tissue evidence="1">Shoot tissue taken approximately 20 cm above the soil surface</tissue>
    </source>
</reference>
<evidence type="ECO:0000313" key="1">
    <source>
        <dbReference type="EMBL" id="JAD90848.1"/>
    </source>
</evidence>
<dbReference type="EMBL" id="GBRH01207047">
    <property type="protein sequence ID" value="JAD90848.1"/>
    <property type="molecule type" value="Transcribed_RNA"/>
</dbReference>
<dbReference type="AlphaFoldDB" id="A0A0A9DVX0"/>
<organism evidence="1">
    <name type="scientific">Arundo donax</name>
    <name type="common">Giant reed</name>
    <name type="synonym">Donax arundinaceus</name>
    <dbReference type="NCBI Taxonomy" id="35708"/>
    <lineage>
        <taxon>Eukaryota</taxon>
        <taxon>Viridiplantae</taxon>
        <taxon>Streptophyta</taxon>
        <taxon>Embryophyta</taxon>
        <taxon>Tracheophyta</taxon>
        <taxon>Spermatophyta</taxon>
        <taxon>Magnoliopsida</taxon>
        <taxon>Liliopsida</taxon>
        <taxon>Poales</taxon>
        <taxon>Poaceae</taxon>
        <taxon>PACMAD clade</taxon>
        <taxon>Arundinoideae</taxon>
        <taxon>Arundineae</taxon>
        <taxon>Arundo</taxon>
    </lineage>
</organism>